<dbReference type="Pfam" id="PF00551">
    <property type="entry name" value="Formyl_trans_N"/>
    <property type="match status" value="1"/>
</dbReference>
<dbReference type="EMBL" id="SMCS01000001">
    <property type="protein sequence ID" value="TCV97611.1"/>
    <property type="molecule type" value="Genomic_DNA"/>
</dbReference>
<reference evidence="2 3" key="1">
    <citation type="submission" date="2019-03" db="EMBL/GenBank/DDBJ databases">
        <title>Above-ground endophytic microbial communities from plants in different locations in the United States.</title>
        <authorList>
            <person name="Frank C."/>
        </authorList>
    </citation>
    <scope>NUCLEOTIDE SEQUENCE [LARGE SCALE GENOMIC DNA]</scope>
    <source>
        <strain evidence="2 3">LP_13_YM</strain>
    </source>
</reference>
<evidence type="ECO:0000313" key="2">
    <source>
        <dbReference type="EMBL" id="TCV97611.1"/>
    </source>
</evidence>
<evidence type="ECO:0000259" key="1">
    <source>
        <dbReference type="Pfam" id="PF00551"/>
    </source>
</evidence>
<accession>A0A4R3YXY5</accession>
<dbReference type="SUPFAM" id="SSF53328">
    <property type="entry name" value="Formyltransferase"/>
    <property type="match status" value="1"/>
</dbReference>
<protein>
    <submittedName>
        <fullName evidence="2">Formyl transferase-like protein</fullName>
    </submittedName>
</protein>
<dbReference type="OrthoDB" id="9802815at2"/>
<sequence length="264" mass="29960">MSVPRTVLICHASDAFDREGLAAWLASFTELAGIVVIEETREQRRARVKRELRRVGWLRFGDVVAMRIYQRLVLARRDRQWARGALQAMKDRYGSTPDVPTVTIASINDDVAIAFMRSAAPDIVIARCKQLMKRKAIGLARIGCFVMHPGICPEYRNAHGCFWALAERDLDKVGMTLLKIDAGVDTGPVYGHYSVDVDERNESHVVIQYRAVLDNLDEVAERLIDIANGSARPIDTRSRESAVWGQPWLTRYLRWKRAARMLNP</sequence>
<dbReference type="GO" id="GO:0016740">
    <property type="term" value="F:transferase activity"/>
    <property type="evidence" value="ECO:0007669"/>
    <property type="project" value="UniProtKB-KW"/>
</dbReference>
<dbReference type="AlphaFoldDB" id="A0A4R3YXY5"/>
<dbReference type="Proteomes" id="UP000295645">
    <property type="component" value="Unassembled WGS sequence"/>
</dbReference>
<feature type="domain" description="Formyl transferase N-terminal" evidence="1">
    <location>
        <begin position="114"/>
        <end position="204"/>
    </location>
</feature>
<dbReference type="Gene3D" id="3.40.50.170">
    <property type="entry name" value="Formyl transferase, N-terminal domain"/>
    <property type="match status" value="1"/>
</dbReference>
<proteinExistence type="predicted"/>
<gene>
    <name evidence="2" type="ORF">EC912_101628</name>
</gene>
<name>A0A4R3YXY5_9GAMM</name>
<comment type="caution">
    <text evidence="2">The sequence shown here is derived from an EMBL/GenBank/DDBJ whole genome shotgun (WGS) entry which is preliminary data.</text>
</comment>
<keyword evidence="2" id="KW-0808">Transferase</keyword>
<dbReference type="RefSeq" id="WP_132141656.1">
    <property type="nucleotide sequence ID" value="NZ_SMCS01000001.1"/>
</dbReference>
<keyword evidence="3" id="KW-1185">Reference proteome</keyword>
<dbReference type="InterPro" id="IPR036477">
    <property type="entry name" value="Formyl_transf_N_sf"/>
</dbReference>
<organism evidence="2 3">
    <name type="scientific">Luteibacter rhizovicinus</name>
    <dbReference type="NCBI Taxonomy" id="242606"/>
    <lineage>
        <taxon>Bacteria</taxon>
        <taxon>Pseudomonadati</taxon>
        <taxon>Pseudomonadota</taxon>
        <taxon>Gammaproteobacteria</taxon>
        <taxon>Lysobacterales</taxon>
        <taxon>Rhodanobacteraceae</taxon>
        <taxon>Luteibacter</taxon>
    </lineage>
</organism>
<evidence type="ECO:0000313" key="3">
    <source>
        <dbReference type="Proteomes" id="UP000295645"/>
    </source>
</evidence>
<dbReference type="InterPro" id="IPR002376">
    <property type="entry name" value="Formyl_transf_N"/>
</dbReference>